<accession>A0A179C420</accession>
<dbReference type="RefSeq" id="WP_064207949.1">
    <property type="nucleotide sequence ID" value="NZ_LVKC01000018.1"/>
</dbReference>
<reference evidence="7" key="1">
    <citation type="submission" date="2016-03" db="EMBL/GenBank/DDBJ databases">
        <authorList>
            <person name="Johnson T.J."/>
            <person name="Youmans B."/>
            <person name="Case K."/>
            <person name="Noll S."/>
        </authorList>
    </citation>
    <scope>NUCLEOTIDE SEQUENCE [LARGE SCALE GENOMIC DNA]</scope>
    <source>
        <strain evidence="7">UMNLAv8</strain>
    </source>
</reference>
<name>A0A179C420_9LACO</name>
<evidence type="ECO:0000256" key="3">
    <source>
        <dbReference type="ARBA" id="ARBA00023125"/>
    </source>
</evidence>
<evidence type="ECO:0000256" key="1">
    <source>
        <dbReference type="ARBA" id="ARBA00009437"/>
    </source>
</evidence>
<dbReference type="InterPro" id="IPR036390">
    <property type="entry name" value="WH_DNA-bd_sf"/>
</dbReference>
<dbReference type="GO" id="GO:0003700">
    <property type="term" value="F:DNA-binding transcription factor activity"/>
    <property type="evidence" value="ECO:0007669"/>
    <property type="project" value="InterPro"/>
</dbReference>
<keyword evidence="2" id="KW-0805">Transcription regulation</keyword>
<evidence type="ECO:0000256" key="2">
    <source>
        <dbReference type="ARBA" id="ARBA00023015"/>
    </source>
</evidence>
<dbReference type="SUPFAM" id="SSF53850">
    <property type="entry name" value="Periplasmic binding protein-like II"/>
    <property type="match status" value="1"/>
</dbReference>
<dbReference type="InterPro" id="IPR036388">
    <property type="entry name" value="WH-like_DNA-bd_sf"/>
</dbReference>
<evidence type="ECO:0000313" key="6">
    <source>
        <dbReference type="EMBL" id="OAQ06808.1"/>
    </source>
</evidence>
<dbReference type="EMBL" id="LVKI01000048">
    <property type="protein sequence ID" value="OAQ06808.1"/>
    <property type="molecule type" value="Genomic_DNA"/>
</dbReference>
<comment type="caution">
    <text evidence="6">The sequence shown here is derived from an EMBL/GenBank/DDBJ whole genome shotgun (WGS) entry which is preliminary data.</text>
</comment>
<dbReference type="PROSITE" id="PS50931">
    <property type="entry name" value="HTH_LYSR"/>
    <property type="match status" value="1"/>
</dbReference>
<proteinExistence type="inferred from homology"/>
<dbReference type="Pfam" id="PF00126">
    <property type="entry name" value="HTH_1"/>
    <property type="match status" value="1"/>
</dbReference>
<dbReference type="Pfam" id="PF03466">
    <property type="entry name" value="LysR_substrate"/>
    <property type="match status" value="1"/>
</dbReference>
<protein>
    <recommendedName>
        <fullName evidence="5">HTH lysR-type domain-containing protein</fullName>
    </recommendedName>
</protein>
<dbReference type="AlphaFoldDB" id="A0A179C420"/>
<dbReference type="PRINTS" id="PR00039">
    <property type="entry name" value="HTHLYSR"/>
</dbReference>
<comment type="similarity">
    <text evidence="1">Belongs to the LysR transcriptional regulatory family.</text>
</comment>
<dbReference type="FunFam" id="1.10.10.10:FF:000001">
    <property type="entry name" value="LysR family transcriptional regulator"/>
    <property type="match status" value="1"/>
</dbReference>
<dbReference type="SUPFAM" id="SSF46785">
    <property type="entry name" value="Winged helix' DNA-binding domain"/>
    <property type="match status" value="1"/>
</dbReference>
<keyword evidence="4" id="KW-0804">Transcription</keyword>
<dbReference type="CDD" id="cd05466">
    <property type="entry name" value="PBP2_LTTR_substrate"/>
    <property type="match status" value="1"/>
</dbReference>
<dbReference type="PANTHER" id="PTHR30126">
    <property type="entry name" value="HTH-TYPE TRANSCRIPTIONAL REGULATOR"/>
    <property type="match status" value="1"/>
</dbReference>
<feature type="domain" description="HTH lysR-type" evidence="5">
    <location>
        <begin position="1"/>
        <end position="58"/>
    </location>
</feature>
<evidence type="ECO:0000256" key="4">
    <source>
        <dbReference type="ARBA" id="ARBA00023163"/>
    </source>
</evidence>
<dbReference type="InterPro" id="IPR005119">
    <property type="entry name" value="LysR_subst-bd"/>
</dbReference>
<dbReference type="GO" id="GO:0000976">
    <property type="term" value="F:transcription cis-regulatory region binding"/>
    <property type="evidence" value="ECO:0007669"/>
    <property type="project" value="TreeGrafter"/>
</dbReference>
<gene>
    <name evidence="6" type="ORF">A3O14_00565</name>
</gene>
<dbReference type="Proteomes" id="UP000078520">
    <property type="component" value="Unassembled WGS sequence"/>
</dbReference>
<dbReference type="InterPro" id="IPR000847">
    <property type="entry name" value="LysR_HTH_N"/>
</dbReference>
<evidence type="ECO:0000259" key="5">
    <source>
        <dbReference type="PROSITE" id="PS50931"/>
    </source>
</evidence>
<dbReference type="PANTHER" id="PTHR30126:SF39">
    <property type="entry name" value="HTH-TYPE TRANSCRIPTIONAL REGULATOR CYSL"/>
    <property type="match status" value="1"/>
</dbReference>
<dbReference type="Gene3D" id="1.10.10.10">
    <property type="entry name" value="Winged helix-like DNA-binding domain superfamily/Winged helix DNA-binding domain"/>
    <property type="match status" value="1"/>
</dbReference>
<sequence>MNLNQLTYFLMVVDNGSVTQAAKKAFVSQAAVSKMIHQLENELGTELFIHEGRSLKLSREGKLFYSYVSDSLHLLNRGVQSLNQIDTDYYPVSILFKVASPLIVKIVMQIKQELPNVKLNITQHINGDTDLEQFDFIVNDEPQLHFKSEPVITEDILIGWNFSSGSKKYVTLDELQQTPCIAMSRGHSLRGILDTFNADFHLKIVPQYETDDPSTIRHLIENQIGWSFVPTKSWSGIKENFNLVQLQKNLPHRTIYLNTKHQQLSRPLQEVRNEIFNVFNS</sequence>
<dbReference type="Gene3D" id="3.40.190.290">
    <property type="match status" value="1"/>
</dbReference>
<evidence type="ECO:0000313" key="7">
    <source>
        <dbReference type="Proteomes" id="UP000078520"/>
    </source>
</evidence>
<organism evidence="6 7">
    <name type="scientific">Ligilactobacillus aviarius</name>
    <dbReference type="NCBI Taxonomy" id="1606"/>
    <lineage>
        <taxon>Bacteria</taxon>
        <taxon>Bacillati</taxon>
        <taxon>Bacillota</taxon>
        <taxon>Bacilli</taxon>
        <taxon>Lactobacillales</taxon>
        <taxon>Lactobacillaceae</taxon>
        <taxon>Ligilactobacillus</taxon>
    </lineage>
</organism>
<keyword evidence="3" id="KW-0238">DNA-binding</keyword>